<dbReference type="SMART" id="SM00862">
    <property type="entry name" value="Trans_reg_C"/>
    <property type="match status" value="1"/>
</dbReference>
<name>A0ABS7PYG8_9SPHN</name>
<gene>
    <name evidence="4" type="ORF">K7G82_22110</name>
</gene>
<feature type="DNA-binding region" description="OmpR/PhoB-type" evidence="2">
    <location>
        <begin position="13"/>
        <end position="111"/>
    </location>
</feature>
<dbReference type="InterPro" id="IPR001867">
    <property type="entry name" value="OmpR/PhoB-type_DNA-bd"/>
</dbReference>
<dbReference type="PROSITE" id="PS51755">
    <property type="entry name" value="OMPR_PHOB"/>
    <property type="match status" value="1"/>
</dbReference>
<dbReference type="InterPro" id="IPR011990">
    <property type="entry name" value="TPR-like_helical_dom_sf"/>
</dbReference>
<evidence type="ECO:0000313" key="5">
    <source>
        <dbReference type="Proteomes" id="UP000706039"/>
    </source>
</evidence>
<dbReference type="EMBL" id="JAINVV010000011">
    <property type="protein sequence ID" value="MBY8825014.1"/>
    <property type="molecule type" value="Genomic_DNA"/>
</dbReference>
<dbReference type="RefSeq" id="WP_222992122.1">
    <property type="nucleotide sequence ID" value="NZ_JAINVV010000011.1"/>
</dbReference>
<dbReference type="SUPFAM" id="SSF46894">
    <property type="entry name" value="C-terminal effector domain of the bipartite response regulators"/>
    <property type="match status" value="1"/>
</dbReference>
<dbReference type="InterPro" id="IPR016032">
    <property type="entry name" value="Sig_transdc_resp-reg_C-effctor"/>
</dbReference>
<sequence length="473" mass="50767">MTAPLNPNNLMPLPDFSLGGATISPSTRNISGPAGRIAVEPRMMQVLIAMAEVPGGLVTRESLLERCWGGAVVGDDSLNRAVAGLRRALGEAVGEAVRIETISGAGYRLTVAEVARDSADDAGDRAIDSGWQSWKLGLPVVDDEAIARLRAAAAAQPGRADVPGMLALVLRNAAEYADLAQCPALVRECELAAAQALARDPRQIHARAALIGLPPLYGDWTARRAGLCAALAENPDNFAAEHDLCMLEMATGRPSVAAAISSRLMAIDPLTATLHYKQVYQLWSVGDLAGMDRIGDRGMQLWPRHPAIWLARLWSLAFTGRVRQAIQQLRESEARPDLPQPAIETFAITLDALADRDDRTRHARAVERNLRAAELGPAQSLAATIHLSGLGEAEAALSVAEGYFLRRGTVSVGVYKTVSDPSVTDQHRRVTQMLFLPVCAPLRAHPHFARLCADMGLSAYWESAGIAPDFLDR</sequence>
<evidence type="ECO:0000256" key="1">
    <source>
        <dbReference type="ARBA" id="ARBA00023125"/>
    </source>
</evidence>
<proteinExistence type="predicted"/>
<dbReference type="Proteomes" id="UP000706039">
    <property type="component" value="Unassembled WGS sequence"/>
</dbReference>
<dbReference type="Pfam" id="PF00486">
    <property type="entry name" value="Trans_reg_C"/>
    <property type="match status" value="1"/>
</dbReference>
<dbReference type="Gene3D" id="1.25.40.10">
    <property type="entry name" value="Tetratricopeptide repeat domain"/>
    <property type="match status" value="1"/>
</dbReference>
<dbReference type="CDD" id="cd00383">
    <property type="entry name" value="trans_reg_C"/>
    <property type="match status" value="1"/>
</dbReference>
<reference evidence="4 5" key="1">
    <citation type="submission" date="2021-08" db="EMBL/GenBank/DDBJ databases">
        <authorList>
            <person name="Tuo L."/>
        </authorList>
    </citation>
    <scope>NUCLEOTIDE SEQUENCE [LARGE SCALE GENOMIC DNA]</scope>
    <source>
        <strain evidence="4 5">JCM 31229</strain>
    </source>
</reference>
<comment type="caution">
    <text evidence="4">The sequence shown here is derived from an EMBL/GenBank/DDBJ whole genome shotgun (WGS) entry which is preliminary data.</text>
</comment>
<keyword evidence="1 2" id="KW-0238">DNA-binding</keyword>
<evidence type="ECO:0000313" key="4">
    <source>
        <dbReference type="EMBL" id="MBY8825014.1"/>
    </source>
</evidence>
<feature type="domain" description="OmpR/PhoB-type" evidence="3">
    <location>
        <begin position="13"/>
        <end position="111"/>
    </location>
</feature>
<evidence type="ECO:0000256" key="2">
    <source>
        <dbReference type="PROSITE-ProRule" id="PRU01091"/>
    </source>
</evidence>
<accession>A0ABS7PYG8</accession>
<dbReference type="Gene3D" id="1.10.10.10">
    <property type="entry name" value="Winged helix-like DNA-binding domain superfamily/Winged helix DNA-binding domain"/>
    <property type="match status" value="1"/>
</dbReference>
<organism evidence="4 5">
    <name type="scientific">Sphingomonas colocasiae</name>
    <dbReference type="NCBI Taxonomy" id="1848973"/>
    <lineage>
        <taxon>Bacteria</taxon>
        <taxon>Pseudomonadati</taxon>
        <taxon>Pseudomonadota</taxon>
        <taxon>Alphaproteobacteria</taxon>
        <taxon>Sphingomonadales</taxon>
        <taxon>Sphingomonadaceae</taxon>
        <taxon>Sphingomonas</taxon>
    </lineage>
</organism>
<protein>
    <submittedName>
        <fullName evidence="4">Winged helix-turn-helix domain-containing protein</fullName>
    </submittedName>
</protein>
<dbReference type="SUPFAM" id="SSF48452">
    <property type="entry name" value="TPR-like"/>
    <property type="match status" value="1"/>
</dbReference>
<evidence type="ECO:0000259" key="3">
    <source>
        <dbReference type="PROSITE" id="PS51755"/>
    </source>
</evidence>
<dbReference type="InterPro" id="IPR036388">
    <property type="entry name" value="WH-like_DNA-bd_sf"/>
</dbReference>
<keyword evidence="5" id="KW-1185">Reference proteome</keyword>